<feature type="transmembrane region" description="Helical" evidence="5">
    <location>
        <begin position="60"/>
        <end position="81"/>
    </location>
</feature>
<dbReference type="GO" id="GO:0016020">
    <property type="term" value="C:membrane"/>
    <property type="evidence" value="ECO:0007669"/>
    <property type="project" value="UniProtKB-SubCell"/>
</dbReference>
<proteinExistence type="predicted"/>
<feature type="domain" description="Integral membrane bound transporter" evidence="6">
    <location>
        <begin position="203"/>
        <end position="328"/>
    </location>
</feature>
<evidence type="ECO:0000256" key="1">
    <source>
        <dbReference type="ARBA" id="ARBA00004141"/>
    </source>
</evidence>
<dbReference type="RefSeq" id="WP_108997117.1">
    <property type="nucleotide sequence ID" value="NZ_QEEX01000001.1"/>
</dbReference>
<feature type="transmembrane region" description="Helical" evidence="5">
    <location>
        <begin position="315"/>
        <end position="336"/>
    </location>
</feature>
<evidence type="ECO:0000313" key="8">
    <source>
        <dbReference type="Proteomes" id="UP000244978"/>
    </source>
</evidence>
<evidence type="ECO:0000256" key="5">
    <source>
        <dbReference type="SAM" id="Phobius"/>
    </source>
</evidence>
<feature type="transmembrane region" description="Helical" evidence="5">
    <location>
        <begin position="18"/>
        <end position="39"/>
    </location>
</feature>
<keyword evidence="3 5" id="KW-1133">Transmembrane helix</keyword>
<dbReference type="Proteomes" id="UP000244978">
    <property type="component" value="Unassembled WGS sequence"/>
</dbReference>
<dbReference type="InterPro" id="IPR049453">
    <property type="entry name" value="Memb_transporter_dom"/>
</dbReference>
<sequence length="344" mass="35880">MTEAASSRTLELEAATRAAIAVAVPLTVLLIVGRIDLAVYASFGSFTALYGRSEPYRVRLVSVSTAAISLTATIALGVLLACLGTPLVPTAIALVAVIAFGILAHASLGWIPGQPVFFVFALLVCAAVPTTWAQAPVAIGLAAASAALSWLLCMSGWMLRTLGGQRMAHRFRPLHRTPVRRLAAVRDAVVWRTIAATAGAALLAGAIALLLGIGRPYWAVVTVVAVMPLAHASFSFSRSLHRTLGTIGGVVVAGLVLAANPPAIVIVVFAVVCQFVIELLIGKSYGLALVFITPLALTMSNLSQPSEVLPLVTDRVVETAVGVAVAIMLVAARRWWVSRRAATP</sequence>
<evidence type="ECO:0000256" key="3">
    <source>
        <dbReference type="ARBA" id="ARBA00022989"/>
    </source>
</evidence>
<evidence type="ECO:0000256" key="2">
    <source>
        <dbReference type="ARBA" id="ARBA00022692"/>
    </source>
</evidence>
<keyword evidence="8" id="KW-1185">Reference proteome</keyword>
<organism evidence="7 8">
    <name type="scientific">Homoserinimonas hongtaonis</name>
    <dbReference type="NCBI Taxonomy" id="2079791"/>
    <lineage>
        <taxon>Bacteria</taxon>
        <taxon>Bacillati</taxon>
        <taxon>Actinomycetota</taxon>
        <taxon>Actinomycetes</taxon>
        <taxon>Micrococcales</taxon>
        <taxon>Microbacteriaceae</taxon>
        <taxon>Homoserinimonas</taxon>
    </lineage>
</organism>
<evidence type="ECO:0000259" key="6">
    <source>
        <dbReference type="Pfam" id="PF13515"/>
    </source>
</evidence>
<feature type="transmembrane region" description="Helical" evidence="5">
    <location>
        <begin position="248"/>
        <end position="277"/>
    </location>
</feature>
<feature type="transmembrane region" description="Helical" evidence="5">
    <location>
        <begin position="87"/>
        <end position="108"/>
    </location>
</feature>
<evidence type="ECO:0000313" key="7">
    <source>
        <dbReference type="EMBL" id="PWB97121.1"/>
    </source>
</evidence>
<keyword evidence="2 5" id="KW-0812">Transmembrane</keyword>
<reference evidence="8" key="1">
    <citation type="submission" date="2018-04" db="EMBL/GenBank/DDBJ databases">
        <authorList>
            <person name="Liu S."/>
            <person name="Wang Z."/>
            <person name="Li J."/>
        </authorList>
    </citation>
    <scope>NUCLEOTIDE SEQUENCE [LARGE SCALE GENOMIC DNA]</scope>
    <source>
        <strain evidence="8">S1194</strain>
    </source>
</reference>
<comment type="caution">
    <text evidence="7">The sequence shown here is derived from an EMBL/GenBank/DDBJ whole genome shotgun (WGS) entry which is preliminary data.</text>
</comment>
<feature type="transmembrane region" description="Helical" evidence="5">
    <location>
        <begin position="189"/>
        <end position="211"/>
    </location>
</feature>
<dbReference type="EMBL" id="QEEX01000001">
    <property type="protein sequence ID" value="PWB97121.1"/>
    <property type="molecule type" value="Genomic_DNA"/>
</dbReference>
<keyword evidence="4 5" id="KW-0472">Membrane</keyword>
<feature type="transmembrane region" description="Helical" evidence="5">
    <location>
        <begin position="217"/>
        <end position="236"/>
    </location>
</feature>
<comment type="subcellular location">
    <subcellularLocation>
        <location evidence="1">Membrane</location>
        <topology evidence="1">Multi-pass membrane protein</topology>
    </subcellularLocation>
</comment>
<protein>
    <submittedName>
        <fullName evidence="7">FUSC family protein</fullName>
    </submittedName>
</protein>
<dbReference type="AlphaFoldDB" id="A0A2U1SZS2"/>
<dbReference type="Pfam" id="PF13515">
    <property type="entry name" value="FUSC_2"/>
    <property type="match status" value="1"/>
</dbReference>
<name>A0A2U1SZS2_9MICO</name>
<evidence type="ECO:0000256" key="4">
    <source>
        <dbReference type="ARBA" id="ARBA00023136"/>
    </source>
</evidence>
<feature type="transmembrane region" description="Helical" evidence="5">
    <location>
        <begin position="115"/>
        <end position="132"/>
    </location>
</feature>
<feature type="transmembrane region" description="Helical" evidence="5">
    <location>
        <begin position="138"/>
        <end position="159"/>
    </location>
</feature>
<feature type="transmembrane region" description="Helical" evidence="5">
    <location>
        <begin position="283"/>
        <end position="303"/>
    </location>
</feature>
<accession>A0A2U1SZS2</accession>
<gene>
    <name evidence="7" type="ORF">DF220_04165</name>
</gene>